<evidence type="ECO:0000313" key="1">
    <source>
        <dbReference type="EMBL" id="KAK4019743.1"/>
    </source>
</evidence>
<gene>
    <name evidence="1" type="ORF">OUZ56_001751</name>
</gene>
<organism evidence="1 2">
    <name type="scientific">Daphnia magna</name>
    <dbReference type="NCBI Taxonomy" id="35525"/>
    <lineage>
        <taxon>Eukaryota</taxon>
        <taxon>Metazoa</taxon>
        <taxon>Ecdysozoa</taxon>
        <taxon>Arthropoda</taxon>
        <taxon>Crustacea</taxon>
        <taxon>Branchiopoda</taxon>
        <taxon>Diplostraca</taxon>
        <taxon>Cladocera</taxon>
        <taxon>Anomopoda</taxon>
        <taxon>Daphniidae</taxon>
        <taxon>Daphnia</taxon>
    </lineage>
</organism>
<reference evidence="1 2" key="1">
    <citation type="journal article" date="2023" name="Nucleic Acids Res.">
        <title>The hologenome of Daphnia magna reveals possible DNA methylation and microbiome-mediated evolution of the host genome.</title>
        <authorList>
            <person name="Chaturvedi A."/>
            <person name="Li X."/>
            <person name="Dhandapani V."/>
            <person name="Marshall H."/>
            <person name="Kissane S."/>
            <person name="Cuenca-Cambronero M."/>
            <person name="Asole G."/>
            <person name="Calvet F."/>
            <person name="Ruiz-Romero M."/>
            <person name="Marangio P."/>
            <person name="Guigo R."/>
            <person name="Rago D."/>
            <person name="Mirbahai L."/>
            <person name="Eastwood N."/>
            <person name="Colbourne J.K."/>
            <person name="Zhou J."/>
            <person name="Mallon E."/>
            <person name="Orsini L."/>
        </authorList>
    </citation>
    <scope>NUCLEOTIDE SEQUENCE [LARGE SCALE GENOMIC DNA]</scope>
    <source>
        <strain evidence="1">LRV0_1</strain>
    </source>
</reference>
<evidence type="ECO:0000313" key="2">
    <source>
        <dbReference type="Proteomes" id="UP001234178"/>
    </source>
</evidence>
<dbReference type="EMBL" id="JAOYFB010000036">
    <property type="protein sequence ID" value="KAK4019743.1"/>
    <property type="molecule type" value="Genomic_DNA"/>
</dbReference>
<protein>
    <submittedName>
        <fullName evidence="1">Uncharacterized protein</fullName>
    </submittedName>
</protein>
<proteinExistence type="predicted"/>
<dbReference type="Proteomes" id="UP001234178">
    <property type="component" value="Unassembled WGS sequence"/>
</dbReference>
<sequence>MNEAPDLLEKEKNLFLFLLPFLNAAASSEGLKRKIGYFCWMCCSSSVPTLYLPPLEGSGGAG</sequence>
<name>A0ABR0A3L7_9CRUS</name>
<keyword evidence="2" id="KW-1185">Reference proteome</keyword>
<accession>A0ABR0A3L7</accession>
<comment type="caution">
    <text evidence="1">The sequence shown here is derived from an EMBL/GenBank/DDBJ whole genome shotgun (WGS) entry which is preliminary data.</text>
</comment>